<dbReference type="Gene3D" id="1.10.860.10">
    <property type="entry name" value="DNAb Helicase, Chain A"/>
    <property type="match status" value="1"/>
</dbReference>
<dbReference type="AlphaFoldDB" id="A0A1G2FJC4"/>
<evidence type="ECO:0000256" key="1">
    <source>
        <dbReference type="ARBA" id="ARBA00022705"/>
    </source>
</evidence>
<keyword evidence="2" id="KW-0238">DNA-binding</keyword>
<organism evidence="4 5">
    <name type="scientific">Candidatus Portnoybacteria bacterium RIFCSPHIGHO2_12_FULL_38_9</name>
    <dbReference type="NCBI Taxonomy" id="1801997"/>
    <lineage>
        <taxon>Bacteria</taxon>
        <taxon>Candidatus Portnoyibacteriota</taxon>
    </lineage>
</organism>
<dbReference type="GO" id="GO:0003677">
    <property type="term" value="F:DNA binding"/>
    <property type="evidence" value="ECO:0007669"/>
    <property type="project" value="UniProtKB-KW"/>
</dbReference>
<name>A0A1G2FJC4_9BACT</name>
<dbReference type="GO" id="GO:0005524">
    <property type="term" value="F:ATP binding"/>
    <property type="evidence" value="ECO:0007669"/>
    <property type="project" value="InterPro"/>
</dbReference>
<dbReference type="InterPro" id="IPR016136">
    <property type="entry name" value="DNA_helicase_N/primase_C"/>
</dbReference>
<dbReference type="SUPFAM" id="SSF48024">
    <property type="entry name" value="N-terminal domain of DnaB helicase"/>
    <property type="match status" value="1"/>
</dbReference>
<evidence type="ECO:0000313" key="4">
    <source>
        <dbReference type="EMBL" id="OGZ37631.1"/>
    </source>
</evidence>
<dbReference type="PANTHER" id="PTHR30153">
    <property type="entry name" value="REPLICATIVE DNA HELICASE DNAB"/>
    <property type="match status" value="1"/>
</dbReference>
<dbReference type="InterPro" id="IPR036185">
    <property type="entry name" value="DNA_heli_DnaB-like_N_sf"/>
</dbReference>
<gene>
    <name evidence="4" type="ORF">A3J64_00015</name>
</gene>
<dbReference type="STRING" id="1801997.A3J64_00015"/>
<evidence type="ECO:0000259" key="3">
    <source>
        <dbReference type="Pfam" id="PF00772"/>
    </source>
</evidence>
<evidence type="ECO:0000256" key="2">
    <source>
        <dbReference type="ARBA" id="ARBA00023125"/>
    </source>
</evidence>
<keyword evidence="1" id="KW-0235">DNA replication</keyword>
<evidence type="ECO:0000313" key="5">
    <source>
        <dbReference type="Proteomes" id="UP000177061"/>
    </source>
</evidence>
<dbReference type="GO" id="GO:0006260">
    <property type="term" value="P:DNA replication"/>
    <property type="evidence" value="ECO:0007669"/>
    <property type="project" value="UniProtKB-KW"/>
</dbReference>
<dbReference type="Pfam" id="PF00772">
    <property type="entry name" value="DnaB"/>
    <property type="match status" value="1"/>
</dbReference>
<dbReference type="EMBL" id="MHNB01000002">
    <property type="protein sequence ID" value="OGZ37631.1"/>
    <property type="molecule type" value="Genomic_DNA"/>
</dbReference>
<dbReference type="GO" id="GO:0005829">
    <property type="term" value="C:cytosol"/>
    <property type="evidence" value="ECO:0007669"/>
    <property type="project" value="TreeGrafter"/>
</dbReference>
<comment type="caution">
    <text evidence="4">The sequence shown here is derived from an EMBL/GenBank/DDBJ whole genome shotgun (WGS) entry which is preliminary data.</text>
</comment>
<dbReference type="GO" id="GO:0003678">
    <property type="term" value="F:DNA helicase activity"/>
    <property type="evidence" value="ECO:0007669"/>
    <property type="project" value="InterPro"/>
</dbReference>
<feature type="domain" description="DNA helicase DnaB-like N-terminal" evidence="3">
    <location>
        <begin position="7"/>
        <end position="96"/>
    </location>
</feature>
<proteinExistence type="predicted"/>
<dbReference type="Proteomes" id="UP000177061">
    <property type="component" value="Unassembled WGS sequence"/>
</dbReference>
<reference evidence="4 5" key="1">
    <citation type="journal article" date="2016" name="Nat. Commun.">
        <title>Thousands of microbial genomes shed light on interconnected biogeochemical processes in an aquifer system.</title>
        <authorList>
            <person name="Anantharaman K."/>
            <person name="Brown C.T."/>
            <person name="Hug L.A."/>
            <person name="Sharon I."/>
            <person name="Castelle C.J."/>
            <person name="Probst A.J."/>
            <person name="Thomas B.C."/>
            <person name="Singh A."/>
            <person name="Wilkins M.J."/>
            <person name="Karaoz U."/>
            <person name="Brodie E.L."/>
            <person name="Williams K.H."/>
            <person name="Hubbard S.S."/>
            <person name="Banfield J.F."/>
        </authorList>
    </citation>
    <scope>NUCLEOTIDE SEQUENCE [LARGE SCALE GENOMIC DNA]</scope>
</reference>
<dbReference type="InterPro" id="IPR007693">
    <property type="entry name" value="DNA_helicase_DnaB-like_N"/>
</dbReference>
<protein>
    <recommendedName>
        <fullName evidence="3">DNA helicase DnaB-like N-terminal domain-containing protein</fullName>
    </recommendedName>
</protein>
<accession>A0A1G2FJC4</accession>
<dbReference type="PANTHER" id="PTHR30153:SF2">
    <property type="entry name" value="REPLICATIVE DNA HELICASE"/>
    <property type="match status" value="1"/>
</dbReference>
<sequence length="171" mass="20140">MWIDKKPPWTMEAEIAILRIMFHHNAVIPEVKQRMGRKSFFYKHSFEILYKTMLKIYREKKPVDLITLIDELRNQGNSETVGGNAALEELFLKEPPTIEKDGFSLVNLEHYLRNIEEKYWLRKFIYLAKNGIAVAYEGGDLKSLRQPLIELLGVIEDIKKIGKFRFPKTKK</sequence>